<dbReference type="AlphaFoldDB" id="A0A437QP19"/>
<gene>
    <name evidence="3" type="ORF">EOI86_13820</name>
</gene>
<keyword evidence="4" id="KW-1185">Reference proteome</keyword>
<evidence type="ECO:0000313" key="4">
    <source>
        <dbReference type="Proteomes" id="UP000287447"/>
    </source>
</evidence>
<accession>A0A437QP19</accession>
<dbReference type="EMBL" id="SADE01000002">
    <property type="protein sequence ID" value="RVU36288.1"/>
    <property type="molecule type" value="Genomic_DNA"/>
</dbReference>
<dbReference type="InterPro" id="IPR011990">
    <property type="entry name" value="TPR-like_helical_dom_sf"/>
</dbReference>
<proteinExistence type="inferred from homology"/>
<dbReference type="Pfam" id="PF13369">
    <property type="entry name" value="Transglut_core2"/>
    <property type="match status" value="1"/>
</dbReference>
<dbReference type="RefSeq" id="WP_127765764.1">
    <property type="nucleotide sequence ID" value="NZ_SADE01000002.1"/>
</dbReference>
<name>A0A437QP19_9PROT</name>
<protein>
    <submittedName>
        <fullName evidence="3">Tetratricopeptide repeat protein</fullName>
    </submittedName>
</protein>
<dbReference type="InterPro" id="IPR032698">
    <property type="entry name" value="SirB1_N"/>
</dbReference>
<reference evidence="4" key="1">
    <citation type="submission" date="2019-01" db="EMBL/GenBank/DDBJ databases">
        <title>Gri0909 isolated from a small marine red alga.</title>
        <authorList>
            <person name="Kim J."/>
            <person name="Jeong S.E."/>
            <person name="Jeon C.O."/>
        </authorList>
    </citation>
    <scope>NUCLEOTIDE SEQUENCE [LARGE SCALE GENOMIC DNA]</scope>
    <source>
        <strain evidence="4">Gri0909</strain>
    </source>
</reference>
<dbReference type="SUPFAM" id="SSF48452">
    <property type="entry name" value="TPR-like"/>
    <property type="match status" value="1"/>
</dbReference>
<dbReference type="PANTHER" id="PTHR31350:SF21">
    <property type="entry name" value="F-BOX ONLY PROTEIN 21"/>
    <property type="match status" value="1"/>
</dbReference>
<dbReference type="Pfam" id="PF13371">
    <property type="entry name" value="TPR_9"/>
    <property type="match status" value="1"/>
</dbReference>
<dbReference type="OrthoDB" id="232498at2"/>
<evidence type="ECO:0000259" key="2">
    <source>
        <dbReference type="Pfam" id="PF13369"/>
    </source>
</evidence>
<dbReference type="PANTHER" id="PTHR31350">
    <property type="entry name" value="SI:DKEY-261L7.2"/>
    <property type="match status" value="1"/>
</dbReference>
<comment type="caution">
    <text evidence="3">The sequence shown here is derived from an EMBL/GenBank/DDBJ whole genome shotgun (WGS) entry which is preliminary data.</text>
</comment>
<sequence>MPGDAPSNRKPSDPKAVLRHLRPDADGRLPIAQAALAAALLDPVTVKAADHPDEALSHLDALAADAAALLEEDEDDVEAVAAALNHAILDKSGYAGDSESYEDIQNANLFRVIERRRGLPVTLGIIYMHVGRALGYRVDGLAFPGHFLIRLDTPGGRAILDPFFGGIQRDAAALRDLLKTVRGQDAELDPADYEPVPDMDVLNRVQNNIKLRLVQADKKQEAATVCETMLMYNPRDAVLWREAGLLHADASNMRAALAALTNYVDIVPESSERRQIVALMRELRLKLN</sequence>
<feature type="domain" description="Protein SirB1 N-terminal" evidence="2">
    <location>
        <begin position="54"/>
        <end position="206"/>
    </location>
</feature>
<evidence type="ECO:0000256" key="1">
    <source>
        <dbReference type="ARBA" id="ARBA00007100"/>
    </source>
</evidence>
<comment type="similarity">
    <text evidence="1">Belongs to the UPF0162 family.</text>
</comment>
<organism evidence="3 4">
    <name type="scientific">Hwanghaeella grinnelliae</name>
    <dbReference type="NCBI Taxonomy" id="2500179"/>
    <lineage>
        <taxon>Bacteria</taxon>
        <taxon>Pseudomonadati</taxon>
        <taxon>Pseudomonadota</taxon>
        <taxon>Alphaproteobacteria</taxon>
        <taxon>Rhodospirillales</taxon>
        <taxon>Rhodospirillaceae</taxon>
        <taxon>Hwanghaeella</taxon>
    </lineage>
</organism>
<dbReference type="Proteomes" id="UP000287447">
    <property type="component" value="Unassembled WGS sequence"/>
</dbReference>
<evidence type="ECO:0000313" key="3">
    <source>
        <dbReference type="EMBL" id="RVU36288.1"/>
    </source>
</evidence>